<dbReference type="InterPro" id="IPR016181">
    <property type="entry name" value="Acyl_CoA_acyltransferase"/>
</dbReference>
<dbReference type="SUPFAM" id="SSF55729">
    <property type="entry name" value="Acyl-CoA N-acyltransferases (Nat)"/>
    <property type="match status" value="1"/>
</dbReference>
<evidence type="ECO:0000259" key="4">
    <source>
        <dbReference type="PROSITE" id="PS51186"/>
    </source>
</evidence>
<name>A0A179VGN0_9MYCO</name>
<evidence type="ECO:0000256" key="3">
    <source>
        <dbReference type="ARBA" id="ARBA00038502"/>
    </source>
</evidence>
<gene>
    <name evidence="5" type="ORF">AWB85_00425</name>
</gene>
<dbReference type="InterPro" id="IPR000182">
    <property type="entry name" value="GNAT_dom"/>
</dbReference>
<dbReference type="PANTHER" id="PTHR43792">
    <property type="entry name" value="GNAT FAMILY, PUTATIVE (AFU_ORTHOLOGUE AFUA_3G00765)-RELATED-RELATED"/>
    <property type="match status" value="1"/>
</dbReference>
<sequence length="176" mass="19802">MEPVELQTDRLVLRAVTVDDETAIVNACNDREILHYLPLPVPYTAEAAGDFIATSAQEWADGSRYGFGFFLTDTGELAGTCALKSISPGVLEVGYWSARRHRRKGMTAEAVRRLCQWGFDELSAHRIEWWAVVGNDGSRAVAEAVGFEMEGLLRRRSYRRDEPADWWVGGLLRRPE</sequence>
<keyword evidence="1 5" id="KW-0808">Transferase</keyword>
<dbReference type="PROSITE" id="PS51186">
    <property type="entry name" value="GNAT"/>
    <property type="match status" value="1"/>
</dbReference>
<dbReference type="Pfam" id="PF13302">
    <property type="entry name" value="Acetyltransf_3"/>
    <property type="match status" value="1"/>
</dbReference>
<protein>
    <submittedName>
        <fullName evidence="5">Acetyltransferase</fullName>
    </submittedName>
</protein>
<dbReference type="GO" id="GO:0016747">
    <property type="term" value="F:acyltransferase activity, transferring groups other than amino-acyl groups"/>
    <property type="evidence" value="ECO:0007669"/>
    <property type="project" value="InterPro"/>
</dbReference>
<feature type="domain" description="N-acetyltransferase" evidence="4">
    <location>
        <begin position="28"/>
        <end position="173"/>
    </location>
</feature>
<dbReference type="RefSeq" id="WP_064628120.1">
    <property type="nucleotide sequence ID" value="NZ_LQYE01000001.1"/>
</dbReference>
<organism evidence="5 6">
    <name type="scientific">Mycobacteroides immunogenum</name>
    <dbReference type="NCBI Taxonomy" id="83262"/>
    <lineage>
        <taxon>Bacteria</taxon>
        <taxon>Bacillati</taxon>
        <taxon>Actinomycetota</taxon>
        <taxon>Actinomycetes</taxon>
        <taxon>Mycobacteriales</taxon>
        <taxon>Mycobacteriaceae</taxon>
        <taxon>Mycobacteroides</taxon>
    </lineage>
</organism>
<dbReference type="AlphaFoldDB" id="A0A179VGN0"/>
<comment type="caution">
    <text evidence="5">The sequence shown here is derived from an EMBL/GenBank/DDBJ whole genome shotgun (WGS) entry which is preliminary data.</text>
</comment>
<dbReference type="PANTHER" id="PTHR43792:SF8">
    <property type="entry name" value="[RIBOSOMAL PROTEIN US5]-ALANINE N-ACETYLTRANSFERASE"/>
    <property type="match status" value="1"/>
</dbReference>
<evidence type="ECO:0000313" key="5">
    <source>
        <dbReference type="EMBL" id="OAT70989.1"/>
    </source>
</evidence>
<proteinExistence type="inferred from homology"/>
<keyword evidence="2" id="KW-0012">Acyltransferase</keyword>
<dbReference type="EMBL" id="LQYE01000001">
    <property type="protein sequence ID" value="OAT70989.1"/>
    <property type="molecule type" value="Genomic_DNA"/>
</dbReference>
<dbReference type="Gene3D" id="3.40.630.30">
    <property type="match status" value="1"/>
</dbReference>
<evidence type="ECO:0000313" key="6">
    <source>
        <dbReference type="Proteomes" id="UP000186919"/>
    </source>
</evidence>
<comment type="similarity">
    <text evidence="3">Belongs to the acetyltransferase family. RimJ subfamily.</text>
</comment>
<accession>A0A179VGN0</accession>
<evidence type="ECO:0000256" key="1">
    <source>
        <dbReference type="ARBA" id="ARBA00022679"/>
    </source>
</evidence>
<evidence type="ECO:0000256" key="2">
    <source>
        <dbReference type="ARBA" id="ARBA00023315"/>
    </source>
</evidence>
<reference evidence="5 6" key="1">
    <citation type="submission" date="2016-01" db="EMBL/GenBank/DDBJ databases">
        <title>Mycobacterium immunogenum strain CD11_6 genome sequencing and assembly.</title>
        <authorList>
            <person name="Kaur G."/>
            <person name="Nair G.R."/>
            <person name="Mayilraj S."/>
        </authorList>
    </citation>
    <scope>NUCLEOTIDE SEQUENCE [LARGE SCALE GENOMIC DNA]</scope>
    <source>
        <strain evidence="5 6">CD11-6</strain>
    </source>
</reference>
<dbReference type="InterPro" id="IPR051531">
    <property type="entry name" value="N-acetyltransferase"/>
</dbReference>
<dbReference type="Proteomes" id="UP000186919">
    <property type="component" value="Unassembled WGS sequence"/>
</dbReference>